<feature type="transmembrane region" description="Helical" evidence="1">
    <location>
        <begin position="23"/>
        <end position="42"/>
    </location>
</feature>
<reference evidence="2 3" key="1">
    <citation type="submission" date="2020-02" db="EMBL/GenBank/DDBJ databases">
        <authorList>
            <person name="Kim H.M."/>
            <person name="Jeon C.O."/>
        </authorList>
    </citation>
    <scope>NUCLEOTIDE SEQUENCE [LARGE SCALE GENOMIC DNA]</scope>
    <source>
        <strain evidence="2 3">PeD5</strain>
    </source>
</reference>
<reference evidence="2 3" key="2">
    <citation type="submission" date="2020-03" db="EMBL/GenBank/DDBJ databases">
        <title>Roseomonas stagni sp. nov., isolated from pond water in Japan.</title>
        <authorList>
            <person name="Furuhata K."/>
            <person name="Miyamoto H."/>
            <person name="Goto K."/>
        </authorList>
    </citation>
    <scope>NUCLEOTIDE SEQUENCE [LARGE SCALE GENOMIC DNA]</scope>
    <source>
        <strain evidence="2 3">PeD5</strain>
    </source>
</reference>
<protein>
    <submittedName>
        <fullName evidence="2">Uncharacterized protein</fullName>
    </submittedName>
</protein>
<evidence type="ECO:0000256" key="1">
    <source>
        <dbReference type="SAM" id="Phobius"/>
    </source>
</evidence>
<keyword evidence="3" id="KW-1185">Reference proteome</keyword>
<dbReference type="RefSeq" id="WP_164695197.1">
    <property type="nucleotide sequence ID" value="NZ_JAAIKB010000005.1"/>
</dbReference>
<dbReference type="AlphaFoldDB" id="A0A6M1LLT0"/>
<gene>
    <name evidence="2" type="ORF">G3576_14840</name>
</gene>
<comment type="caution">
    <text evidence="2">The sequence shown here is derived from an EMBL/GenBank/DDBJ whole genome shotgun (WGS) entry which is preliminary data.</text>
</comment>
<dbReference type="Proteomes" id="UP000475385">
    <property type="component" value="Unassembled WGS sequence"/>
</dbReference>
<accession>A0A6M1LLT0</accession>
<keyword evidence="1" id="KW-0812">Transmembrane</keyword>
<organism evidence="2 3">
    <name type="scientific">Falsiroseomonas algicola</name>
    <dbReference type="NCBI Taxonomy" id="2716930"/>
    <lineage>
        <taxon>Bacteria</taxon>
        <taxon>Pseudomonadati</taxon>
        <taxon>Pseudomonadota</taxon>
        <taxon>Alphaproteobacteria</taxon>
        <taxon>Acetobacterales</taxon>
        <taxon>Roseomonadaceae</taxon>
        <taxon>Falsiroseomonas</taxon>
    </lineage>
</organism>
<dbReference type="EMBL" id="JAAIKB010000005">
    <property type="protein sequence ID" value="NGM21298.1"/>
    <property type="molecule type" value="Genomic_DNA"/>
</dbReference>
<keyword evidence="1" id="KW-0472">Membrane</keyword>
<feature type="transmembrane region" description="Helical" evidence="1">
    <location>
        <begin position="54"/>
        <end position="75"/>
    </location>
</feature>
<evidence type="ECO:0000313" key="2">
    <source>
        <dbReference type="EMBL" id="NGM21298.1"/>
    </source>
</evidence>
<keyword evidence="1" id="KW-1133">Transmembrane helix</keyword>
<evidence type="ECO:0000313" key="3">
    <source>
        <dbReference type="Proteomes" id="UP000475385"/>
    </source>
</evidence>
<name>A0A6M1LLT0_9PROT</name>
<sequence length="80" mass="8702">MATEPLLLAIWPAPELLPRDTSWPFFILVAAWWGASVPLAWLATRGLRGWRRALGFIAAMAVGGVVTAVGVYAVFIRPLV</sequence>
<proteinExistence type="predicted"/>